<dbReference type="EMBL" id="JAAGWF010000011">
    <property type="protein sequence ID" value="NEK58616.1"/>
    <property type="molecule type" value="Genomic_DNA"/>
</dbReference>
<proteinExistence type="predicted"/>
<dbReference type="InterPro" id="IPR029058">
    <property type="entry name" value="AB_hydrolase_fold"/>
</dbReference>
<dbReference type="InterPro" id="IPR000073">
    <property type="entry name" value="AB_hydrolase_1"/>
</dbReference>
<keyword evidence="2" id="KW-0378">Hydrolase</keyword>
<organism evidence="2 3">
    <name type="scientific">Geodermatophilus sabuli</name>
    <dbReference type="NCBI Taxonomy" id="1564158"/>
    <lineage>
        <taxon>Bacteria</taxon>
        <taxon>Bacillati</taxon>
        <taxon>Actinomycetota</taxon>
        <taxon>Actinomycetes</taxon>
        <taxon>Geodermatophilales</taxon>
        <taxon>Geodermatophilaceae</taxon>
        <taxon>Geodermatophilus</taxon>
    </lineage>
</organism>
<dbReference type="RefSeq" id="WP_163482001.1">
    <property type="nucleotide sequence ID" value="NZ_JAAGWF010000011.1"/>
</dbReference>
<name>A0A7K3W175_9ACTN</name>
<reference evidence="2 3" key="1">
    <citation type="submission" date="2020-02" db="EMBL/GenBank/DDBJ databases">
        <title>Geodermatophilus sabuli CPCC 205279 I12A-02694.</title>
        <authorList>
            <person name="Jiang Z."/>
        </authorList>
    </citation>
    <scope>NUCLEOTIDE SEQUENCE [LARGE SCALE GENOMIC DNA]</scope>
    <source>
        <strain evidence="2 3">I12A-02694</strain>
    </source>
</reference>
<protein>
    <submittedName>
        <fullName evidence="2">Alpha/beta hydrolase</fullName>
    </submittedName>
</protein>
<dbReference type="SUPFAM" id="SSF53474">
    <property type="entry name" value="alpha/beta-Hydrolases"/>
    <property type="match status" value="1"/>
</dbReference>
<dbReference type="Proteomes" id="UP000470246">
    <property type="component" value="Unassembled WGS sequence"/>
</dbReference>
<sequence>MDAQPVPWPPGARSATVVLDGDRVRLLDFGGPTDAPVLLCVHGLGASALTFGLLGPLLTPEHRVLAVDLLAHGGSVAGRDATEGNRRLIGRVVESVVGAPVVLLGQSMGGVLALQHAARAPETVRRLVLIGPPVPRPTRLPVDPVIAARRAFLRLPPVRRAVATRLRRMPPEEVVAQQVRQATPHTDRVPADLVPIIVAETRERATRPDAAAAQTAQWRAITDTMAVLSHGRRFRRMVAGIPAPTLWVQGEDDPLAPVAAARALAATRPDWRLEVLPGVGHLPHAEEPAHTADLVRRWLDEPLTRQAGPPGPT</sequence>
<dbReference type="PANTHER" id="PTHR43689">
    <property type="entry name" value="HYDROLASE"/>
    <property type="match status" value="1"/>
</dbReference>
<dbReference type="GO" id="GO:0016787">
    <property type="term" value="F:hydrolase activity"/>
    <property type="evidence" value="ECO:0007669"/>
    <property type="project" value="UniProtKB-KW"/>
</dbReference>
<dbReference type="PANTHER" id="PTHR43689:SF8">
    <property type="entry name" value="ALPHA_BETA-HYDROLASES SUPERFAMILY PROTEIN"/>
    <property type="match status" value="1"/>
</dbReference>
<evidence type="ECO:0000313" key="3">
    <source>
        <dbReference type="Proteomes" id="UP000470246"/>
    </source>
</evidence>
<comment type="caution">
    <text evidence="2">The sequence shown here is derived from an EMBL/GenBank/DDBJ whole genome shotgun (WGS) entry which is preliminary data.</text>
</comment>
<evidence type="ECO:0000259" key="1">
    <source>
        <dbReference type="Pfam" id="PF00561"/>
    </source>
</evidence>
<evidence type="ECO:0000313" key="2">
    <source>
        <dbReference type="EMBL" id="NEK58616.1"/>
    </source>
</evidence>
<dbReference type="PRINTS" id="PR00111">
    <property type="entry name" value="ABHYDROLASE"/>
</dbReference>
<dbReference type="Gene3D" id="3.40.50.1820">
    <property type="entry name" value="alpha/beta hydrolase"/>
    <property type="match status" value="1"/>
</dbReference>
<gene>
    <name evidence="2" type="ORF">GCU56_12130</name>
</gene>
<dbReference type="AlphaFoldDB" id="A0A7K3W175"/>
<keyword evidence="3" id="KW-1185">Reference proteome</keyword>
<accession>A0A7K3W175</accession>
<feature type="domain" description="AB hydrolase-1" evidence="1">
    <location>
        <begin position="36"/>
        <end position="288"/>
    </location>
</feature>
<dbReference type="Pfam" id="PF00561">
    <property type="entry name" value="Abhydrolase_1"/>
    <property type="match status" value="1"/>
</dbReference>